<reference evidence="1" key="1">
    <citation type="submission" date="2020-03" db="EMBL/GenBank/DDBJ databases">
        <title>The deep terrestrial virosphere.</title>
        <authorList>
            <person name="Holmfeldt K."/>
            <person name="Nilsson E."/>
            <person name="Simone D."/>
            <person name="Lopez-Fernandez M."/>
            <person name="Wu X."/>
            <person name="de Brujin I."/>
            <person name="Lundin D."/>
            <person name="Andersson A."/>
            <person name="Bertilsson S."/>
            <person name="Dopson M."/>
        </authorList>
    </citation>
    <scope>NUCLEOTIDE SEQUENCE</scope>
    <source>
        <strain evidence="1">MM415B05359</strain>
    </source>
</reference>
<evidence type="ECO:0000313" key="1">
    <source>
        <dbReference type="EMBL" id="QJA95482.1"/>
    </source>
</evidence>
<proteinExistence type="predicted"/>
<name>A0A6M3LPN3_9ZZZZ</name>
<dbReference type="EMBL" id="MT143318">
    <property type="protein sequence ID" value="QJA95482.1"/>
    <property type="molecule type" value="Genomic_DNA"/>
</dbReference>
<protein>
    <submittedName>
        <fullName evidence="1">Uncharacterized protein</fullName>
    </submittedName>
</protein>
<accession>A0A6M3LPN3</accession>
<gene>
    <name evidence="1" type="ORF">MM415B05359_0002</name>
</gene>
<dbReference type="AlphaFoldDB" id="A0A6M3LPN3"/>
<organism evidence="1">
    <name type="scientific">viral metagenome</name>
    <dbReference type="NCBI Taxonomy" id="1070528"/>
    <lineage>
        <taxon>unclassified sequences</taxon>
        <taxon>metagenomes</taxon>
        <taxon>organismal metagenomes</taxon>
    </lineage>
</organism>
<sequence>MSNAQLQAVDQLIENVMQRIEFHEIFKQIIYLSWAINLVEFSDDVLAAYIPGWERELTEEGVVEAIDVLASAIFGVD</sequence>